<keyword evidence="1" id="KW-0479">Metal-binding</keyword>
<dbReference type="SUPFAM" id="SSF51182">
    <property type="entry name" value="RmlC-like cupins"/>
    <property type="match status" value="1"/>
</dbReference>
<evidence type="ECO:0000259" key="2">
    <source>
        <dbReference type="Pfam" id="PF07883"/>
    </source>
</evidence>
<accession>A0A2U1STP6</accession>
<dbReference type="InterPro" id="IPR051610">
    <property type="entry name" value="GPI/OXD"/>
</dbReference>
<keyword evidence="4" id="KW-1185">Reference proteome</keyword>
<evidence type="ECO:0000313" key="4">
    <source>
        <dbReference type="Proteomes" id="UP000245137"/>
    </source>
</evidence>
<feature type="domain" description="Cupin type-2" evidence="2">
    <location>
        <begin position="34"/>
        <end position="101"/>
    </location>
</feature>
<organism evidence="3 4">
    <name type="scientific">Methylosinus sporium</name>
    <dbReference type="NCBI Taxonomy" id="428"/>
    <lineage>
        <taxon>Bacteria</taxon>
        <taxon>Pseudomonadati</taxon>
        <taxon>Pseudomonadota</taxon>
        <taxon>Alphaproteobacteria</taxon>
        <taxon>Hyphomicrobiales</taxon>
        <taxon>Methylocystaceae</taxon>
        <taxon>Methylosinus</taxon>
    </lineage>
</organism>
<dbReference type="PANTHER" id="PTHR35848">
    <property type="entry name" value="OXALATE-BINDING PROTEIN"/>
    <property type="match status" value="1"/>
</dbReference>
<reference evidence="3 4" key="1">
    <citation type="journal article" date="2018" name="Appl. Microbiol. Biotechnol.">
        <title>Co-cultivation of the strictly anaerobic methanogen Methanosarcina barkeri with aerobic methanotrophs in an oxygen-limited membrane bioreactor.</title>
        <authorList>
            <person name="In 't Zandt M.H."/>
            <person name="van den Bosch T.J.M."/>
            <person name="Rijkers R."/>
            <person name="van Kessel M.A.H.J."/>
            <person name="Jetten M.S.M."/>
            <person name="Welte C.U."/>
        </authorList>
    </citation>
    <scope>NUCLEOTIDE SEQUENCE [LARGE SCALE GENOMIC DNA]</scope>
    <source>
        <strain evidence="3 4">DSM 17706</strain>
    </source>
</reference>
<name>A0A2U1STP6_METSR</name>
<dbReference type="PANTHER" id="PTHR35848:SF9">
    <property type="entry name" value="SLL1358 PROTEIN"/>
    <property type="match status" value="1"/>
</dbReference>
<dbReference type="GO" id="GO:0046872">
    <property type="term" value="F:metal ion binding"/>
    <property type="evidence" value="ECO:0007669"/>
    <property type="project" value="UniProtKB-KW"/>
</dbReference>
<dbReference type="AlphaFoldDB" id="A0A2U1STP6"/>
<gene>
    <name evidence="3" type="ORF">C5689_05425</name>
</gene>
<dbReference type="OrthoDB" id="5290459at2"/>
<evidence type="ECO:0000256" key="1">
    <source>
        <dbReference type="ARBA" id="ARBA00022723"/>
    </source>
</evidence>
<sequence length="115" mass="12773">MSVVGKEDVEHYLWGGDCEGWRFVDRRDLGVILELMPAGRAETRHIHEKARQFFFVLRGALSFEIAGVCCVVTSGQGVEIAPGTAHRVRNDGDEDAEFLVISLPSTRGDRIEAED</sequence>
<dbReference type="InterPro" id="IPR011051">
    <property type="entry name" value="RmlC_Cupin_sf"/>
</dbReference>
<comment type="caution">
    <text evidence="3">The sequence shown here is derived from an EMBL/GenBank/DDBJ whole genome shotgun (WGS) entry which is preliminary data.</text>
</comment>
<evidence type="ECO:0000313" key="3">
    <source>
        <dbReference type="EMBL" id="PWB94985.1"/>
    </source>
</evidence>
<dbReference type="Proteomes" id="UP000245137">
    <property type="component" value="Unassembled WGS sequence"/>
</dbReference>
<dbReference type="InterPro" id="IPR013096">
    <property type="entry name" value="Cupin_2"/>
</dbReference>
<dbReference type="EMBL" id="PUIV01000005">
    <property type="protein sequence ID" value="PWB94985.1"/>
    <property type="molecule type" value="Genomic_DNA"/>
</dbReference>
<dbReference type="InterPro" id="IPR014710">
    <property type="entry name" value="RmlC-like_jellyroll"/>
</dbReference>
<proteinExistence type="predicted"/>
<dbReference type="Pfam" id="PF07883">
    <property type="entry name" value="Cupin_2"/>
    <property type="match status" value="1"/>
</dbReference>
<protein>
    <submittedName>
        <fullName evidence="3">Cupin domain-containing protein</fullName>
    </submittedName>
</protein>
<dbReference type="Gene3D" id="2.60.120.10">
    <property type="entry name" value="Jelly Rolls"/>
    <property type="match status" value="1"/>
</dbReference>